<organism evidence="1 2">
    <name type="scientific">Brucella endophytica</name>
    <dbReference type="NCBI Taxonomy" id="1963359"/>
    <lineage>
        <taxon>Bacteria</taxon>
        <taxon>Pseudomonadati</taxon>
        <taxon>Pseudomonadota</taxon>
        <taxon>Alphaproteobacteria</taxon>
        <taxon>Hyphomicrobiales</taxon>
        <taxon>Brucellaceae</taxon>
        <taxon>Brucella/Ochrobactrum group</taxon>
        <taxon>Brucella</taxon>
    </lineage>
</organism>
<accession>A0A916SD07</accession>
<reference evidence="1" key="1">
    <citation type="journal article" date="2014" name="Int. J. Syst. Evol. Microbiol.">
        <title>Complete genome sequence of Corynebacterium casei LMG S-19264T (=DSM 44701T), isolated from a smear-ripened cheese.</title>
        <authorList>
            <consortium name="US DOE Joint Genome Institute (JGI-PGF)"/>
            <person name="Walter F."/>
            <person name="Albersmeier A."/>
            <person name="Kalinowski J."/>
            <person name="Ruckert C."/>
        </authorList>
    </citation>
    <scope>NUCLEOTIDE SEQUENCE</scope>
    <source>
        <strain evidence="1">CGMCC 1.15082</strain>
    </source>
</reference>
<proteinExistence type="predicted"/>
<keyword evidence="2" id="KW-1185">Reference proteome</keyword>
<dbReference type="EMBL" id="BMHH01000007">
    <property type="protein sequence ID" value="GGA93277.1"/>
    <property type="molecule type" value="Genomic_DNA"/>
</dbReference>
<gene>
    <name evidence="1" type="ORF">GCM10011491_21750</name>
</gene>
<protein>
    <submittedName>
        <fullName evidence="1">Uncharacterized protein</fullName>
    </submittedName>
</protein>
<evidence type="ECO:0000313" key="2">
    <source>
        <dbReference type="Proteomes" id="UP000646478"/>
    </source>
</evidence>
<dbReference type="Proteomes" id="UP000646478">
    <property type="component" value="Unassembled WGS sequence"/>
</dbReference>
<sequence>MAALHLTCFHALGKIGADARGQKRRLADPVLPLDATGETDLAVDPGDFGRCPGRHLVEVEDAKAIEVLLELVAHAVDQRQIIGLSTTRGFKQRRRRWGNGAGGRELPCR</sequence>
<reference evidence="1" key="2">
    <citation type="submission" date="2020-09" db="EMBL/GenBank/DDBJ databases">
        <authorList>
            <person name="Sun Q."/>
            <person name="Zhou Y."/>
        </authorList>
    </citation>
    <scope>NUCLEOTIDE SEQUENCE</scope>
    <source>
        <strain evidence="1">CGMCC 1.15082</strain>
    </source>
</reference>
<evidence type="ECO:0000313" key="1">
    <source>
        <dbReference type="EMBL" id="GGA93277.1"/>
    </source>
</evidence>
<comment type="caution">
    <text evidence="1">The sequence shown here is derived from an EMBL/GenBank/DDBJ whole genome shotgun (WGS) entry which is preliminary data.</text>
</comment>
<dbReference type="AlphaFoldDB" id="A0A916SD07"/>
<name>A0A916SD07_9HYPH</name>